<dbReference type="SUPFAM" id="SSF53850">
    <property type="entry name" value="Periplasmic binding protein-like II"/>
    <property type="match status" value="1"/>
</dbReference>
<dbReference type="RefSeq" id="WP_256977173.1">
    <property type="nucleotide sequence ID" value="NZ_NEVM01000001.1"/>
</dbReference>
<dbReference type="Gene3D" id="3.40.190.150">
    <property type="entry name" value="Bordetella uptake gene, domain 1"/>
    <property type="match status" value="1"/>
</dbReference>
<dbReference type="PIRSF" id="PIRSF017082">
    <property type="entry name" value="YflP"/>
    <property type="match status" value="1"/>
</dbReference>
<dbReference type="CDD" id="cd13578">
    <property type="entry name" value="PBP2_Bug27"/>
    <property type="match status" value="1"/>
</dbReference>
<accession>A0A261SJF1</accession>
<feature type="chain" id="PRO_5012333906" evidence="2">
    <location>
        <begin position="27"/>
        <end position="323"/>
    </location>
</feature>
<organism evidence="3 4">
    <name type="scientific">Bordetella genomosp. 10</name>
    <dbReference type="NCBI Taxonomy" id="1416804"/>
    <lineage>
        <taxon>Bacteria</taxon>
        <taxon>Pseudomonadati</taxon>
        <taxon>Pseudomonadota</taxon>
        <taxon>Betaproteobacteria</taxon>
        <taxon>Burkholderiales</taxon>
        <taxon>Alcaligenaceae</taxon>
        <taxon>Bordetella</taxon>
    </lineage>
</organism>
<dbReference type="PANTHER" id="PTHR42928">
    <property type="entry name" value="TRICARBOXYLATE-BINDING PROTEIN"/>
    <property type="match status" value="1"/>
</dbReference>
<keyword evidence="2" id="KW-0732">Signal</keyword>
<dbReference type="EMBL" id="NEVM01000001">
    <property type="protein sequence ID" value="OZI37536.1"/>
    <property type="molecule type" value="Genomic_DNA"/>
</dbReference>
<name>A0A261SJF1_9BORD</name>
<evidence type="ECO:0000256" key="2">
    <source>
        <dbReference type="SAM" id="SignalP"/>
    </source>
</evidence>
<comment type="similarity">
    <text evidence="1">Belongs to the UPF0065 (bug) family.</text>
</comment>
<dbReference type="Pfam" id="PF03401">
    <property type="entry name" value="TctC"/>
    <property type="match status" value="1"/>
</dbReference>
<dbReference type="Gene3D" id="3.40.190.10">
    <property type="entry name" value="Periplasmic binding protein-like II"/>
    <property type="match status" value="1"/>
</dbReference>
<dbReference type="AlphaFoldDB" id="A0A261SJF1"/>
<keyword evidence="4" id="KW-1185">Reference proteome</keyword>
<evidence type="ECO:0000313" key="4">
    <source>
        <dbReference type="Proteomes" id="UP000216020"/>
    </source>
</evidence>
<feature type="signal peptide" evidence="2">
    <location>
        <begin position="1"/>
        <end position="26"/>
    </location>
</feature>
<protein>
    <submittedName>
        <fullName evidence="3">LacI family transcriptional regulator</fullName>
    </submittedName>
</protein>
<gene>
    <name evidence="3" type="ORF">CAL29_03770</name>
</gene>
<dbReference type="InterPro" id="IPR005064">
    <property type="entry name" value="BUG"/>
</dbReference>
<reference evidence="4" key="1">
    <citation type="submission" date="2017-05" db="EMBL/GenBank/DDBJ databases">
        <title>Complete and WGS of Bordetella genogroups.</title>
        <authorList>
            <person name="Spilker T."/>
            <person name="Lipuma J."/>
        </authorList>
    </citation>
    <scope>NUCLEOTIDE SEQUENCE [LARGE SCALE GENOMIC DNA]</scope>
    <source>
        <strain evidence="4">AU16122</strain>
    </source>
</reference>
<evidence type="ECO:0000256" key="1">
    <source>
        <dbReference type="ARBA" id="ARBA00006987"/>
    </source>
</evidence>
<comment type="caution">
    <text evidence="3">The sequence shown here is derived from an EMBL/GenBank/DDBJ whole genome shotgun (WGS) entry which is preliminary data.</text>
</comment>
<proteinExistence type="inferred from homology"/>
<sequence length="323" mass="33941">MQRFQRIRRGLLLSAVLAAAPIAAQAAWPEQPIRLIVPYAAGGGADNVARVIAGPLGEKLGQSIIVENRPGAGATIAEGVVARSAPDGYTVLYDTFTYAVNASLRKLNFNPSKDLTPVAITATAPLILVVNPKVKANTLAEFVTLAKNPDNKVTYASYGIGSAAHLAAELLARDAGLSMLHIPYKGGAPALVDLVGGQVNAYFANASSGLPYVRNGTLRALAVSSSKRLNTLPDVPTVAESGYPGFEVLEWHGVFVPHGTPPEAARKLADAVQAVISSPDVVKRLNSLGIDPSPIPPSGAQAYIDDQVKRWSTLIKDRNISLE</sequence>
<dbReference type="InterPro" id="IPR042100">
    <property type="entry name" value="Bug_dom1"/>
</dbReference>
<evidence type="ECO:0000313" key="3">
    <source>
        <dbReference type="EMBL" id="OZI37536.1"/>
    </source>
</evidence>
<dbReference type="Proteomes" id="UP000216020">
    <property type="component" value="Unassembled WGS sequence"/>
</dbReference>
<dbReference type="PANTHER" id="PTHR42928:SF5">
    <property type="entry name" value="BLR1237 PROTEIN"/>
    <property type="match status" value="1"/>
</dbReference>